<dbReference type="FunFam" id="2.170.150.80:FF:000006">
    <property type="entry name" value="NAC domain-containing protein 100-like"/>
    <property type="match status" value="1"/>
</dbReference>
<dbReference type="Pfam" id="PF02365">
    <property type="entry name" value="NAM"/>
    <property type="match status" value="1"/>
</dbReference>
<accession>A0A7I8LHI8</accession>
<evidence type="ECO:0000256" key="2">
    <source>
        <dbReference type="ARBA" id="ARBA00023125"/>
    </source>
</evidence>
<evidence type="ECO:0000259" key="6">
    <source>
        <dbReference type="PROSITE" id="PS51005"/>
    </source>
</evidence>
<dbReference type="EMBL" id="LR746279">
    <property type="protein sequence ID" value="CAA7409312.1"/>
    <property type="molecule type" value="Genomic_DNA"/>
</dbReference>
<keyword evidence="2" id="KW-0238">DNA-binding</keyword>
<sequence>MNSKLTTGGASEGETHSLPPGFRFHPTDEELLLHYLVHKVSDSGFTGRAIADVDLNRCEPWDLPGKAKMGEKEWYFFSLQDRKYPTGVRRNRATEAGYWKTTGKDKEIFSGATSLELVGMKKTLVFYKGRAPRGEKTNWVMHEYRLLPKSTSKNRNDEWVVCRLFKKRSEVKKSPTNQSRLGMTAHAMSLGTKGDQLLHHNIGGIGWTYADLVGLTTGLCGGSSMDCLSRSQWSYAATTAALLPAPSAAQHVPRLPTALPQLHVVGGTPRPAGLTDINADDGRVRFQQIQHCVDLDGYWMSG</sequence>
<name>A0A7I8LHI8_SPIIN</name>
<evidence type="ECO:0000256" key="5">
    <source>
        <dbReference type="SAM" id="MobiDB-lite"/>
    </source>
</evidence>
<evidence type="ECO:0000313" key="8">
    <source>
        <dbReference type="Proteomes" id="UP000663760"/>
    </source>
</evidence>
<keyword evidence="4" id="KW-0539">Nucleus</keyword>
<dbReference type="PANTHER" id="PTHR31744:SF22">
    <property type="entry name" value="NAC DOMAIN CONTAINING PROTEIN 58"/>
    <property type="match status" value="1"/>
</dbReference>
<dbReference type="Proteomes" id="UP000663760">
    <property type="component" value="Chromosome 16"/>
</dbReference>
<dbReference type="Gene3D" id="2.170.150.80">
    <property type="entry name" value="NAC domain"/>
    <property type="match status" value="1"/>
</dbReference>
<protein>
    <recommendedName>
        <fullName evidence="6">NAC domain-containing protein</fullName>
    </recommendedName>
</protein>
<dbReference type="AlphaFoldDB" id="A0A7I8LHI8"/>
<dbReference type="OrthoDB" id="1424968at2759"/>
<evidence type="ECO:0000256" key="4">
    <source>
        <dbReference type="ARBA" id="ARBA00023242"/>
    </source>
</evidence>
<dbReference type="SUPFAM" id="SSF101941">
    <property type="entry name" value="NAC domain"/>
    <property type="match status" value="1"/>
</dbReference>
<proteinExistence type="predicted"/>
<evidence type="ECO:0000256" key="3">
    <source>
        <dbReference type="ARBA" id="ARBA00023163"/>
    </source>
</evidence>
<keyword evidence="1" id="KW-0805">Transcription regulation</keyword>
<dbReference type="InterPro" id="IPR003441">
    <property type="entry name" value="NAC-dom"/>
</dbReference>
<evidence type="ECO:0000256" key="1">
    <source>
        <dbReference type="ARBA" id="ARBA00023015"/>
    </source>
</evidence>
<gene>
    <name evidence="7" type="ORF">SI8410_16019990</name>
</gene>
<keyword evidence="3" id="KW-0804">Transcription</keyword>
<feature type="domain" description="NAC" evidence="6">
    <location>
        <begin position="18"/>
        <end position="167"/>
    </location>
</feature>
<dbReference type="PROSITE" id="PS51005">
    <property type="entry name" value="NAC"/>
    <property type="match status" value="1"/>
</dbReference>
<reference evidence="7" key="1">
    <citation type="submission" date="2020-02" db="EMBL/GenBank/DDBJ databases">
        <authorList>
            <person name="Scholz U."/>
            <person name="Mascher M."/>
            <person name="Fiebig A."/>
        </authorList>
    </citation>
    <scope>NUCLEOTIDE SEQUENCE</scope>
</reference>
<evidence type="ECO:0000313" key="7">
    <source>
        <dbReference type="EMBL" id="CAA7409312.1"/>
    </source>
</evidence>
<dbReference type="GO" id="GO:0003677">
    <property type="term" value="F:DNA binding"/>
    <property type="evidence" value="ECO:0007669"/>
    <property type="project" value="UniProtKB-KW"/>
</dbReference>
<dbReference type="PANTHER" id="PTHR31744">
    <property type="entry name" value="PROTEIN CUP-SHAPED COTYLEDON 2-RELATED"/>
    <property type="match status" value="1"/>
</dbReference>
<dbReference type="GO" id="GO:0006355">
    <property type="term" value="P:regulation of DNA-templated transcription"/>
    <property type="evidence" value="ECO:0007669"/>
    <property type="project" value="InterPro"/>
</dbReference>
<keyword evidence="8" id="KW-1185">Reference proteome</keyword>
<dbReference type="InterPro" id="IPR036093">
    <property type="entry name" value="NAC_dom_sf"/>
</dbReference>
<feature type="region of interest" description="Disordered" evidence="5">
    <location>
        <begin position="1"/>
        <end position="21"/>
    </location>
</feature>
<organism evidence="7 8">
    <name type="scientific">Spirodela intermedia</name>
    <name type="common">Intermediate duckweed</name>
    <dbReference type="NCBI Taxonomy" id="51605"/>
    <lineage>
        <taxon>Eukaryota</taxon>
        <taxon>Viridiplantae</taxon>
        <taxon>Streptophyta</taxon>
        <taxon>Embryophyta</taxon>
        <taxon>Tracheophyta</taxon>
        <taxon>Spermatophyta</taxon>
        <taxon>Magnoliopsida</taxon>
        <taxon>Liliopsida</taxon>
        <taxon>Araceae</taxon>
        <taxon>Lemnoideae</taxon>
        <taxon>Spirodela</taxon>
    </lineage>
</organism>